<dbReference type="RefSeq" id="WP_205305873.1">
    <property type="nucleotide sequence ID" value="NZ_BAAAVF010000010.1"/>
</dbReference>
<accession>A0ABS2LB21</accession>
<gene>
    <name evidence="2" type="ORF">JOD49_000544</name>
</gene>
<evidence type="ECO:0000313" key="3">
    <source>
        <dbReference type="Proteomes" id="UP000698059"/>
    </source>
</evidence>
<dbReference type="EMBL" id="JAFBBO010000001">
    <property type="protein sequence ID" value="MBM7477624.1"/>
    <property type="molecule type" value="Genomic_DNA"/>
</dbReference>
<sequence length="315" mass="34712">MSDDVEIQALLPDTAHQAIEFRVPESAYRFLLLERSFAATAEGTHGNYLLLGPAPGENGAWTFYVGKVGTGTVSQRIASHLKDKSWWNRVLVVLPGAWNDSFSSASAGFLEGALYDHLGGFRFAVTQNSNTPGDETPTERERHRLRKGVLPNVTAILRLLGYDVSTGRLRPRDTSAAGSTPLTPPLISQALEIASLESTAQPIAQRAAVPSDRPQRKSHWATMGDLVARGYLHDGETLHGTSGAPATVRANGSLVVDGEVCWSPNRAWEVATNPAPGKTQNAWRFWRVSRDDVWKPIWDLRDEYEARFPEDQRSR</sequence>
<proteinExistence type="predicted"/>
<comment type="caution">
    <text evidence="2">The sequence shown here is derived from an EMBL/GenBank/DDBJ whole genome shotgun (WGS) entry which is preliminary data.</text>
</comment>
<protein>
    <recommendedName>
        <fullName evidence="1">RAMA domain-containing protein</fullName>
    </recommendedName>
</protein>
<dbReference type="Proteomes" id="UP000698059">
    <property type="component" value="Unassembled WGS sequence"/>
</dbReference>
<name>A0ABS2LB21_9CELL</name>
<dbReference type="InterPro" id="IPR040843">
    <property type="entry name" value="RAMA"/>
</dbReference>
<reference evidence="2 3" key="1">
    <citation type="submission" date="2021-01" db="EMBL/GenBank/DDBJ databases">
        <title>Sequencing the genomes of 1000 actinobacteria strains.</title>
        <authorList>
            <person name="Klenk H.-P."/>
        </authorList>
    </citation>
    <scope>NUCLEOTIDE SEQUENCE [LARGE SCALE GENOMIC DNA]</scope>
    <source>
        <strain evidence="2 3">DSM 46000</strain>
    </source>
</reference>
<evidence type="ECO:0000259" key="1">
    <source>
        <dbReference type="Pfam" id="PF18755"/>
    </source>
</evidence>
<evidence type="ECO:0000313" key="2">
    <source>
        <dbReference type="EMBL" id="MBM7477624.1"/>
    </source>
</evidence>
<keyword evidence="3" id="KW-1185">Reference proteome</keyword>
<feature type="domain" description="RAMA" evidence="1">
    <location>
        <begin position="208"/>
        <end position="307"/>
    </location>
</feature>
<dbReference type="Pfam" id="PF18755">
    <property type="entry name" value="RAMA"/>
    <property type="match status" value="1"/>
</dbReference>
<organism evidence="2 3">
    <name type="scientific">Oerskovia jenensis</name>
    <dbReference type="NCBI Taxonomy" id="162169"/>
    <lineage>
        <taxon>Bacteria</taxon>
        <taxon>Bacillati</taxon>
        <taxon>Actinomycetota</taxon>
        <taxon>Actinomycetes</taxon>
        <taxon>Micrococcales</taxon>
        <taxon>Cellulomonadaceae</taxon>
        <taxon>Oerskovia</taxon>
    </lineage>
</organism>